<evidence type="ECO:0000313" key="3">
    <source>
        <dbReference type="Proteomes" id="UP000594260"/>
    </source>
</evidence>
<evidence type="ECO:0000256" key="1">
    <source>
        <dbReference type="SAM" id="MobiDB-lite"/>
    </source>
</evidence>
<accession>A0A7M7KP81</accession>
<keyword evidence="3" id="KW-1185">Reference proteome</keyword>
<proteinExistence type="predicted"/>
<reference evidence="2" key="1">
    <citation type="submission" date="2021-01" db="UniProtKB">
        <authorList>
            <consortium name="EnsemblMetazoa"/>
        </authorList>
    </citation>
    <scope>IDENTIFICATION</scope>
</reference>
<feature type="compositionally biased region" description="Basic residues" evidence="1">
    <location>
        <begin position="31"/>
        <end position="48"/>
    </location>
</feature>
<dbReference type="RefSeq" id="XP_022668751.1">
    <property type="nucleotide sequence ID" value="XM_022813016.1"/>
</dbReference>
<protein>
    <submittedName>
        <fullName evidence="2">Uncharacterized protein</fullName>
    </submittedName>
</protein>
<dbReference type="AlphaFoldDB" id="A0A7M7KP81"/>
<dbReference type="GeneID" id="111253523"/>
<feature type="compositionally biased region" description="Low complexity" evidence="1">
    <location>
        <begin position="196"/>
        <end position="206"/>
    </location>
</feature>
<organism evidence="2 3">
    <name type="scientific">Varroa destructor</name>
    <name type="common">Honeybee mite</name>
    <dbReference type="NCBI Taxonomy" id="109461"/>
    <lineage>
        <taxon>Eukaryota</taxon>
        <taxon>Metazoa</taxon>
        <taxon>Ecdysozoa</taxon>
        <taxon>Arthropoda</taxon>
        <taxon>Chelicerata</taxon>
        <taxon>Arachnida</taxon>
        <taxon>Acari</taxon>
        <taxon>Parasitiformes</taxon>
        <taxon>Mesostigmata</taxon>
        <taxon>Gamasina</taxon>
        <taxon>Dermanyssoidea</taxon>
        <taxon>Varroidae</taxon>
        <taxon>Varroa</taxon>
    </lineage>
</organism>
<feature type="region of interest" description="Disordered" evidence="1">
    <location>
        <begin position="86"/>
        <end position="157"/>
    </location>
</feature>
<dbReference type="EnsemblMetazoa" id="XM_022813016">
    <property type="protein sequence ID" value="XP_022668751"/>
    <property type="gene ID" value="LOC111253523"/>
</dbReference>
<name>A0A7M7KP81_VARDE</name>
<feature type="region of interest" description="Disordered" evidence="1">
    <location>
        <begin position="169"/>
        <end position="211"/>
    </location>
</feature>
<feature type="region of interest" description="Disordered" evidence="1">
    <location>
        <begin position="25"/>
        <end position="61"/>
    </location>
</feature>
<feature type="compositionally biased region" description="Polar residues" evidence="1">
    <location>
        <begin position="169"/>
        <end position="178"/>
    </location>
</feature>
<evidence type="ECO:0000313" key="2">
    <source>
        <dbReference type="EnsemblMetazoa" id="XP_022668751"/>
    </source>
</evidence>
<dbReference type="Proteomes" id="UP000594260">
    <property type="component" value="Unplaced"/>
</dbReference>
<sequence length="750" mass="83565">MDKRTCERDIWESEQKLMEGSCKVCQESKKQKTLQKRGYQHSRPHPHPKLAGSRHPDLGQQVGPLPPMALATAGEPAGWLGTSLRGNGASEGGRGFRKFSSAHHEHQHTYQHSSPAQVQHEQRHLHHHQQQQAQMTPQLIGPPRASSLGPSQSSHMLPFYPNAAMQARSGSSVNSCGESTGRFRTEPDEQCQLFGPTDPTTANSSTPPSPKLLECQPFYGSSKYNVTCRSANDHMDEEHTEDDAETEALMSAQDRDDSHSHNILIRDHEQMTSIPPIMAVHQQHFFDVASHPDTIGGVNRLQPSWTVWPTCSPNGLASTYGRGAVPLGTPAVFGSAISSASTTNNSDRSMDTVIQSCSARLASTNPSRLLIAGNNHSHHFLAWARGRSTTSMRLAAMRQRGPVITIREAEQHNQPRKHRCERKRDAERLLRQVLQSKTALTTYTTWKQQHCHRESEPQSQHCLQQQQKQPQQRVQLEEPGQHIELNELSAPRFHLQELCPQDIYNTSAVCSVSGIPHQAERYRWRRWKRRRRRQRVGPIESGPIRINRTRLYDHKETLQGDEQVSIAGPSQHESCPCCAHRLAWSFCTASVTDCSRAHQLGIDVAIEQICGTKEAPTSRIHQPRTAAATQTLLSDHLNQHSATLRKKNSSLLPVVPAAVPVATCISKAGEDGIVQVTTMGLKRFWRRVGVTRLTSSVPPDSSESDHMTVVPTLPQPHQPVVGLQRLPTILAPSLVARLLHAGQRSRVEFV</sequence>